<reference evidence="2 3" key="1">
    <citation type="journal article" date="2014" name="Antonie Van Leeuwenhoek">
        <title>Hyphomonas beringensis sp. nov. and Hyphomonas chukchiensis sp. nov., isolated from surface seawater of the Bering Sea and Chukchi Sea.</title>
        <authorList>
            <person name="Li C."/>
            <person name="Lai Q."/>
            <person name="Li G."/>
            <person name="Dong C."/>
            <person name="Wang J."/>
            <person name="Liao Y."/>
            <person name="Shao Z."/>
        </authorList>
    </citation>
    <scope>NUCLEOTIDE SEQUENCE [LARGE SCALE GENOMIC DNA]</scope>
    <source>
        <strain evidence="2 3">25B14_1</strain>
    </source>
</reference>
<accession>A0A062UB40</accession>
<dbReference type="RefSeq" id="WP_051601444.1">
    <property type="nucleotide sequence ID" value="NZ_AWFF01000044.1"/>
</dbReference>
<dbReference type="Proteomes" id="UP000027037">
    <property type="component" value="Unassembled WGS sequence"/>
</dbReference>
<keyword evidence="3" id="KW-1185">Reference proteome</keyword>
<dbReference type="Pfam" id="PF01656">
    <property type="entry name" value="CbiA"/>
    <property type="match status" value="1"/>
</dbReference>
<feature type="domain" description="CobQ/CobB/MinD/ParA nucleotide binding" evidence="1">
    <location>
        <begin position="4"/>
        <end position="198"/>
    </location>
</feature>
<dbReference type="OrthoDB" id="9804460at2"/>
<sequence>MTIIAVHSPKGGSGSTLISARLAMSFTSRGRPVTVVDYTRQDTLKLHFGMVPSQTIQPWQGAEADAPVIGGVRLVKGYGSRMAPEQLIQDFSGGDRTQLFILDISSSDLELRHEVSQFADLNLCVLEPTPAALTSLTLLDEGASIRELRNFAVVLNRVDEQYKLSRHCRRFLAELLGEQYFGIVRRDEAVNEALAQFETLEKFAPHSVVLRDVTALTNMIETYLKGELTGDSEGADTTARRAV</sequence>
<evidence type="ECO:0000313" key="3">
    <source>
        <dbReference type="Proteomes" id="UP000027037"/>
    </source>
</evidence>
<name>A0A062UB40_9PROT</name>
<comment type="caution">
    <text evidence="2">The sequence shown here is derived from an EMBL/GenBank/DDBJ whole genome shotgun (WGS) entry which is preliminary data.</text>
</comment>
<dbReference type="InterPro" id="IPR027417">
    <property type="entry name" value="P-loop_NTPase"/>
</dbReference>
<evidence type="ECO:0000313" key="2">
    <source>
        <dbReference type="EMBL" id="KCZ53819.1"/>
    </source>
</evidence>
<dbReference type="EMBL" id="AWFF01000044">
    <property type="protein sequence ID" value="KCZ53819.1"/>
    <property type="molecule type" value="Genomic_DNA"/>
</dbReference>
<dbReference type="eggNOG" id="COG1192">
    <property type="taxonomic scope" value="Bacteria"/>
</dbReference>
<dbReference type="Gene3D" id="3.40.50.300">
    <property type="entry name" value="P-loop containing nucleotide triphosphate hydrolases"/>
    <property type="match status" value="1"/>
</dbReference>
<organism evidence="2 3">
    <name type="scientific">Hyphomonas beringensis</name>
    <dbReference type="NCBI Taxonomy" id="1280946"/>
    <lineage>
        <taxon>Bacteria</taxon>
        <taxon>Pseudomonadati</taxon>
        <taxon>Pseudomonadota</taxon>
        <taxon>Alphaproteobacteria</taxon>
        <taxon>Hyphomonadales</taxon>
        <taxon>Hyphomonadaceae</taxon>
        <taxon>Hyphomonas</taxon>
    </lineage>
</organism>
<dbReference type="AlphaFoldDB" id="A0A062UB40"/>
<proteinExistence type="predicted"/>
<dbReference type="InterPro" id="IPR002586">
    <property type="entry name" value="CobQ/CobB/MinD/ParA_Nub-bd_dom"/>
</dbReference>
<evidence type="ECO:0000259" key="1">
    <source>
        <dbReference type="Pfam" id="PF01656"/>
    </source>
</evidence>
<dbReference type="STRING" id="1280946.HY29_15830"/>
<gene>
    <name evidence="2" type="ORF">HY29_15830</name>
</gene>
<dbReference type="SUPFAM" id="SSF52540">
    <property type="entry name" value="P-loop containing nucleoside triphosphate hydrolases"/>
    <property type="match status" value="1"/>
</dbReference>
<dbReference type="PATRIC" id="fig|1280946.3.peg.2334"/>
<protein>
    <recommendedName>
        <fullName evidence="1">CobQ/CobB/MinD/ParA nucleotide binding domain-containing protein</fullName>
    </recommendedName>
</protein>